<name>A0A0R7EYZ1_9BBAC</name>
<keyword evidence="2" id="KW-1185">Reference proteome</keyword>
<evidence type="ECO:0000313" key="1">
    <source>
        <dbReference type="EMBL" id="AKN80800.1"/>
    </source>
</evidence>
<accession>A0A0R7EYZ1</accession>
<organism evidence="1 2">
    <name type="scientific">Diatraea saccharalis granulovirus</name>
    <dbReference type="NCBI Taxonomy" id="1675862"/>
    <lineage>
        <taxon>Viruses</taxon>
        <taxon>Viruses incertae sedis</taxon>
        <taxon>Naldaviricetes</taxon>
        <taxon>Lefavirales</taxon>
        <taxon>Baculoviridae</taxon>
        <taxon>Betabaculovirus</taxon>
        <taxon>Betabaculovirus disaccharalis</taxon>
    </lineage>
</organism>
<gene>
    <name evidence="1" type="primary">lef-6</name>
</gene>
<protein>
    <submittedName>
        <fullName evidence="1">Late expression factor 6</fullName>
    </submittedName>
</protein>
<proteinExistence type="predicted"/>
<evidence type="ECO:0000313" key="2">
    <source>
        <dbReference type="Proteomes" id="UP000203433"/>
    </source>
</evidence>
<sequence length="94" mass="11413">MPKTLLYLNNTYPLWLTKDLMLYVGGKKIVECIDWRRSRQKCLYVKKKSVVDKIKKMKFYYPDGEMINLYEKEDIIDDDGDDDDDDPQIYWFED</sequence>
<dbReference type="RefSeq" id="YP_009182266.1">
    <property type="nucleotide sequence ID" value="NC_028491.1"/>
</dbReference>
<dbReference type="EMBL" id="KP296186">
    <property type="protein sequence ID" value="AKN80800.1"/>
    <property type="molecule type" value="Genomic_DNA"/>
</dbReference>
<dbReference type="Proteomes" id="UP000203433">
    <property type="component" value="Segment"/>
</dbReference>
<dbReference type="KEGG" id="vg:26373941"/>
<dbReference type="GeneID" id="26373941"/>
<dbReference type="OrthoDB" id="22297at10239"/>
<reference evidence="1 2" key="1">
    <citation type="journal article" date="2015" name="J. Virol.">
        <title>A betabaculovirus-encoded gp64 homolog is a functional envelope fusion protein.</title>
        <authorList>
            <person name="Ardisson-Araujo D.M."/>
            <person name="Melo F.L."/>
            <person name="Clem R.J."/>
            <person name="Wolff J.L."/>
            <person name="Ribeiro B.M."/>
        </authorList>
    </citation>
    <scope>NUCLEOTIDE SEQUENCE [LARGE SCALE GENOMIC DNA]</scope>
    <source>
        <strain evidence="1 2">Parana-2009</strain>
    </source>
</reference>